<dbReference type="AlphaFoldDB" id="A0AAW0DE78"/>
<evidence type="ECO:0000313" key="6">
    <source>
        <dbReference type="Proteomes" id="UP001383192"/>
    </source>
</evidence>
<dbReference type="InterPro" id="IPR036291">
    <property type="entry name" value="NAD(P)-bd_dom_sf"/>
</dbReference>
<comment type="caution">
    <text evidence="5">The sequence shown here is derived from an EMBL/GenBank/DDBJ whole genome shotgun (WGS) entry which is preliminary data.</text>
</comment>
<accession>A0AAW0DE78</accession>
<keyword evidence="3" id="KW-0560">Oxidoreductase</keyword>
<dbReference type="Pfam" id="PF00106">
    <property type="entry name" value="adh_short"/>
    <property type="match status" value="1"/>
</dbReference>
<dbReference type="SUPFAM" id="SSF51735">
    <property type="entry name" value="NAD(P)-binding Rossmann-fold domains"/>
    <property type="match status" value="1"/>
</dbReference>
<proteinExistence type="inferred from homology"/>
<keyword evidence="6" id="KW-1185">Reference proteome</keyword>
<evidence type="ECO:0000313" key="5">
    <source>
        <dbReference type="EMBL" id="KAK7050030.1"/>
    </source>
</evidence>
<keyword evidence="2" id="KW-0521">NADP</keyword>
<dbReference type="PRINTS" id="PR00081">
    <property type="entry name" value="GDHRDH"/>
</dbReference>
<evidence type="ECO:0008006" key="7">
    <source>
        <dbReference type="Google" id="ProtNLM"/>
    </source>
</evidence>
<dbReference type="EMBL" id="JAYKXP010000015">
    <property type="protein sequence ID" value="KAK7050030.1"/>
    <property type="molecule type" value="Genomic_DNA"/>
</dbReference>
<dbReference type="Proteomes" id="UP001383192">
    <property type="component" value="Unassembled WGS sequence"/>
</dbReference>
<dbReference type="Gene3D" id="3.40.50.720">
    <property type="entry name" value="NAD(P)-binding Rossmann-like Domain"/>
    <property type="match status" value="1"/>
</dbReference>
<dbReference type="PANTHER" id="PTHR43963:SF6">
    <property type="entry name" value="CHAIN DEHYDROGENASE FAMILY PROTEIN, PUTATIVE (AFU_ORTHOLOGUE AFUA_3G15350)-RELATED"/>
    <property type="match status" value="1"/>
</dbReference>
<organism evidence="5 6">
    <name type="scientific">Paramarasmius palmivorus</name>
    <dbReference type="NCBI Taxonomy" id="297713"/>
    <lineage>
        <taxon>Eukaryota</taxon>
        <taxon>Fungi</taxon>
        <taxon>Dikarya</taxon>
        <taxon>Basidiomycota</taxon>
        <taxon>Agaricomycotina</taxon>
        <taxon>Agaricomycetes</taxon>
        <taxon>Agaricomycetidae</taxon>
        <taxon>Agaricales</taxon>
        <taxon>Marasmiineae</taxon>
        <taxon>Marasmiaceae</taxon>
        <taxon>Paramarasmius</taxon>
    </lineage>
</organism>
<evidence type="ECO:0000256" key="1">
    <source>
        <dbReference type="ARBA" id="ARBA00006484"/>
    </source>
</evidence>
<protein>
    <recommendedName>
        <fullName evidence="7">NAD(P)-binding protein</fullName>
    </recommendedName>
</protein>
<dbReference type="GO" id="GO:0016491">
    <property type="term" value="F:oxidoreductase activity"/>
    <property type="evidence" value="ECO:0007669"/>
    <property type="project" value="UniProtKB-KW"/>
</dbReference>
<reference evidence="5 6" key="1">
    <citation type="submission" date="2024-01" db="EMBL/GenBank/DDBJ databases">
        <title>A draft genome for a cacao thread blight-causing isolate of Paramarasmius palmivorus.</title>
        <authorList>
            <person name="Baruah I.K."/>
            <person name="Bukari Y."/>
            <person name="Amoako-Attah I."/>
            <person name="Meinhardt L.W."/>
            <person name="Bailey B.A."/>
            <person name="Cohen S.P."/>
        </authorList>
    </citation>
    <scope>NUCLEOTIDE SEQUENCE [LARGE SCALE GENOMIC DNA]</scope>
    <source>
        <strain evidence="5 6">GH-12</strain>
    </source>
</reference>
<dbReference type="PRINTS" id="PR00080">
    <property type="entry name" value="SDRFAMILY"/>
</dbReference>
<evidence type="ECO:0000256" key="3">
    <source>
        <dbReference type="ARBA" id="ARBA00023002"/>
    </source>
</evidence>
<name>A0AAW0DE78_9AGAR</name>
<dbReference type="PANTHER" id="PTHR43963">
    <property type="entry name" value="CARBONYL REDUCTASE 1-RELATED"/>
    <property type="match status" value="1"/>
</dbReference>
<dbReference type="InterPro" id="IPR002347">
    <property type="entry name" value="SDR_fam"/>
</dbReference>
<gene>
    <name evidence="5" type="ORF">VNI00_005462</name>
</gene>
<comment type="similarity">
    <text evidence="1 4">Belongs to the short-chain dehydrogenases/reductases (SDR) family.</text>
</comment>
<evidence type="ECO:0000256" key="4">
    <source>
        <dbReference type="RuleBase" id="RU000363"/>
    </source>
</evidence>
<sequence>MSEEYKRVILVTGSNTGIGFDIVRLLAEKGHTVYLAARKVDAGKEAQHKLKNEHGLDVKFVQLDVQDIKSIEAARDTIDKEEGRLDVLVNNAGISGMGDPQTADAMDINVLRSVFETNFFGLVQTTTTLLPLIRKAKPGYGNIVQNSMRWASGAHQSSPEGITTFAAYCSSKSAVNMYSIALARELKKDGIRVNCLCPGFVTTKLNHFRPGGKTTEQGASVFVEWCLLGPGTEEKTGVYPPFFFCRNEELIEVVSRSFLVG</sequence>
<evidence type="ECO:0000256" key="2">
    <source>
        <dbReference type="ARBA" id="ARBA00022857"/>
    </source>
</evidence>